<evidence type="ECO:0000313" key="2">
    <source>
        <dbReference type="EMBL" id="QWV95838.1"/>
    </source>
</evidence>
<evidence type="ECO:0000313" key="3">
    <source>
        <dbReference type="Proteomes" id="UP000683493"/>
    </source>
</evidence>
<organism evidence="2 3">
    <name type="scientific">Geomonas diazotrophica</name>
    <dbReference type="NCBI Taxonomy" id="2843197"/>
    <lineage>
        <taxon>Bacteria</taxon>
        <taxon>Pseudomonadati</taxon>
        <taxon>Thermodesulfobacteriota</taxon>
        <taxon>Desulfuromonadia</taxon>
        <taxon>Geobacterales</taxon>
        <taxon>Geobacteraceae</taxon>
        <taxon>Geomonas</taxon>
    </lineage>
</organism>
<dbReference type="Proteomes" id="UP000683493">
    <property type="component" value="Chromosome"/>
</dbReference>
<accession>A0ABX8JBZ0</accession>
<sequence>MKPFKSVLASMIIVATISLPVYATPTISAVTRQGNAFVVSGSGFGTDAGVTAPLFWDNFDSGTANSYLVTQMAGSVPWTLNTTPKATYTTLQKHSGTQSAYALHSNGYHWSFFTVGNLTTPLPSSLTYYQTFWFRYNTPRPLGTTGETKLARIFGNDLTYGIPDKPYSKTGGVGSWWFTNYKTENATSETTKTYPQEPSESTWHRVDAYYKQSSVGGAGDGAIKILIDGVPQVDLKNLVTRDTNDYRWITVDFFGGMTNWDTNNTGLTWQKWIDDAYLSKTWQHVEICDSPTWTAGAHCEIQPVTAWSDTQITAPINAGSFPNGQSAYLYVMDLNGVVNSTGTAVTIGTIPTAPKNVTVTPVK</sequence>
<reference evidence="2 3" key="1">
    <citation type="submission" date="2021-06" db="EMBL/GenBank/DDBJ databases">
        <title>Gemonas diversity in paddy soil.</title>
        <authorList>
            <person name="Liu G."/>
        </authorList>
    </citation>
    <scope>NUCLEOTIDE SEQUENCE [LARGE SCALE GENOMIC DNA]</scope>
    <source>
        <strain evidence="2 3">RG29</strain>
    </source>
</reference>
<proteinExistence type="predicted"/>
<evidence type="ECO:0000256" key="1">
    <source>
        <dbReference type="SAM" id="SignalP"/>
    </source>
</evidence>
<feature type="chain" id="PRO_5047192084" evidence="1">
    <location>
        <begin position="24"/>
        <end position="363"/>
    </location>
</feature>
<dbReference type="EMBL" id="CP076724">
    <property type="protein sequence ID" value="QWV95838.1"/>
    <property type="molecule type" value="Genomic_DNA"/>
</dbReference>
<keyword evidence="3" id="KW-1185">Reference proteome</keyword>
<feature type="signal peptide" evidence="1">
    <location>
        <begin position="1"/>
        <end position="23"/>
    </location>
</feature>
<protein>
    <submittedName>
        <fullName evidence="2">Uncharacterized protein</fullName>
    </submittedName>
</protein>
<name>A0ABX8JBZ0_9BACT</name>
<keyword evidence="1" id="KW-0732">Signal</keyword>
<gene>
    <name evidence="2" type="ORF">KP005_10565</name>
</gene>